<feature type="compositionally biased region" description="Low complexity" evidence="5">
    <location>
        <begin position="1010"/>
        <end position="1021"/>
    </location>
</feature>
<gene>
    <name evidence="7" type="ORF">TGVAND_207120</name>
</gene>
<feature type="compositionally biased region" description="Basic and acidic residues" evidence="5">
    <location>
        <begin position="2414"/>
        <end position="2424"/>
    </location>
</feature>
<evidence type="ECO:0000256" key="3">
    <source>
        <dbReference type="ARBA" id="ARBA00022989"/>
    </source>
</evidence>
<feature type="compositionally biased region" description="Basic and acidic residues" evidence="5">
    <location>
        <begin position="378"/>
        <end position="390"/>
    </location>
</feature>
<keyword evidence="3" id="KW-1133">Transmembrane helix</keyword>
<feature type="compositionally biased region" description="Basic and acidic residues" evidence="5">
    <location>
        <begin position="1624"/>
        <end position="1634"/>
    </location>
</feature>
<feature type="compositionally biased region" description="Basic and acidic residues" evidence="5">
    <location>
        <begin position="2161"/>
        <end position="2198"/>
    </location>
</feature>
<feature type="compositionally biased region" description="Polar residues" evidence="5">
    <location>
        <begin position="2741"/>
        <end position="2751"/>
    </location>
</feature>
<dbReference type="Pfam" id="PF07738">
    <property type="entry name" value="Sad1_UNC"/>
    <property type="match status" value="1"/>
</dbReference>
<feature type="compositionally biased region" description="Basic and acidic residues" evidence="5">
    <location>
        <begin position="1982"/>
        <end position="1994"/>
    </location>
</feature>
<feature type="compositionally biased region" description="Basic and acidic residues" evidence="5">
    <location>
        <begin position="618"/>
        <end position="630"/>
    </location>
</feature>
<evidence type="ECO:0000256" key="2">
    <source>
        <dbReference type="ARBA" id="ARBA00022692"/>
    </source>
</evidence>
<dbReference type="PROSITE" id="PS51469">
    <property type="entry name" value="SUN"/>
    <property type="match status" value="1"/>
</dbReference>
<comment type="caution">
    <text evidence="7">The sequence shown here is derived from an EMBL/GenBank/DDBJ whole genome shotgun (WGS) entry which is preliminary data.</text>
</comment>
<feature type="compositionally biased region" description="Acidic residues" evidence="5">
    <location>
        <begin position="652"/>
        <end position="662"/>
    </location>
</feature>
<feature type="region of interest" description="Disordered" evidence="5">
    <location>
        <begin position="3560"/>
        <end position="3936"/>
    </location>
</feature>
<dbReference type="PANTHER" id="PTHR12953">
    <property type="entry name" value="MEMBRANE PROTEIN CH1 RELATED"/>
    <property type="match status" value="1"/>
</dbReference>
<feature type="compositionally biased region" description="Basic residues" evidence="5">
    <location>
        <begin position="78"/>
        <end position="95"/>
    </location>
</feature>
<feature type="compositionally biased region" description="Basic and acidic residues" evidence="5">
    <location>
        <begin position="1536"/>
        <end position="1551"/>
    </location>
</feature>
<feature type="compositionally biased region" description="Basic residues" evidence="5">
    <location>
        <begin position="3855"/>
        <end position="3867"/>
    </location>
</feature>
<name>A0A086PGA2_TOXGO</name>
<keyword evidence="2" id="KW-0812">Transmembrane</keyword>
<feature type="compositionally biased region" description="Polar residues" evidence="5">
    <location>
        <begin position="3733"/>
        <end position="3752"/>
    </location>
</feature>
<feature type="region of interest" description="Disordered" evidence="5">
    <location>
        <begin position="2944"/>
        <end position="2997"/>
    </location>
</feature>
<reference evidence="7 8" key="1">
    <citation type="submission" date="2014-08" db="EMBL/GenBank/DDBJ databases">
        <authorList>
            <person name="Sibley D."/>
            <person name="Venepally P."/>
            <person name="Karamycheva S."/>
            <person name="Hadjithomas M."/>
            <person name="Khan A."/>
            <person name="Brunk B."/>
            <person name="Roos D."/>
            <person name="Caler E."/>
            <person name="Lorenzi H."/>
        </authorList>
    </citation>
    <scope>NUCLEOTIDE SEQUENCE [LARGE SCALE GENOMIC DNA]</scope>
    <source>
        <strain evidence="7 8">VAND</strain>
    </source>
</reference>
<feature type="region of interest" description="Disordered" evidence="5">
    <location>
        <begin position="1340"/>
        <end position="1364"/>
    </location>
</feature>
<dbReference type="VEuPathDB" id="ToxoDB:TGVAND_207120"/>
<feature type="compositionally biased region" description="Low complexity" evidence="5">
    <location>
        <begin position="2982"/>
        <end position="2997"/>
    </location>
</feature>
<feature type="compositionally biased region" description="Basic and acidic residues" evidence="5">
    <location>
        <begin position="792"/>
        <end position="858"/>
    </location>
</feature>
<evidence type="ECO:0000256" key="4">
    <source>
        <dbReference type="ARBA" id="ARBA00023136"/>
    </source>
</evidence>
<feature type="region of interest" description="Disordered" evidence="5">
    <location>
        <begin position="343"/>
        <end position="411"/>
    </location>
</feature>
<feature type="compositionally biased region" description="Polar residues" evidence="5">
    <location>
        <begin position="1919"/>
        <end position="1930"/>
    </location>
</feature>
<feature type="compositionally biased region" description="Basic and acidic residues" evidence="5">
    <location>
        <begin position="3496"/>
        <end position="3508"/>
    </location>
</feature>
<dbReference type="Proteomes" id="UP000028840">
    <property type="component" value="Unassembled WGS sequence"/>
</dbReference>
<feature type="compositionally biased region" description="Basic and acidic residues" evidence="5">
    <location>
        <begin position="2002"/>
        <end position="2056"/>
    </location>
</feature>
<dbReference type="GO" id="GO:0034975">
    <property type="term" value="P:protein folding in endoplasmic reticulum"/>
    <property type="evidence" value="ECO:0007669"/>
    <property type="project" value="TreeGrafter"/>
</dbReference>
<feature type="region of interest" description="Disordered" evidence="5">
    <location>
        <begin position="532"/>
        <end position="1021"/>
    </location>
</feature>
<feature type="region of interest" description="Disordered" evidence="5">
    <location>
        <begin position="1893"/>
        <end position="2138"/>
    </location>
</feature>
<evidence type="ECO:0000259" key="6">
    <source>
        <dbReference type="PROSITE" id="PS51469"/>
    </source>
</evidence>
<dbReference type="GO" id="GO:0012505">
    <property type="term" value="C:endomembrane system"/>
    <property type="evidence" value="ECO:0007669"/>
    <property type="project" value="UniProtKB-SubCell"/>
</dbReference>
<dbReference type="PANTHER" id="PTHR12953:SF0">
    <property type="entry name" value="SUN DOMAIN-CONTAINING OSSIFICATION FACTOR"/>
    <property type="match status" value="1"/>
</dbReference>
<feature type="region of interest" description="Disordered" evidence="5">
    <location>
        <begin position="1409"/>
        <end position="1553"/>
    </location>
</feature>
<feature type="region of interest" description="Disordered" evidence="5">
    <location>
        <begin position="1164"/>
        <end position="1190"/>
    </location>
</feature>
<feature type="region of interest" description="Disordered" evidence="5">
    <location>
        <begin position="447"/>
        <end position="468"/>
    </location>
</feature>
<sequence>MIPCRNHQSSPPFHGFMSSLCPSSSLFSPSSSLFSPSSAFVSPSSSCSSPSSLVYSSSSPCSLAGSFSLLSSLRLNKRRLPRRRGRQRRKGKRNSRFSSGGRALRLSLHASSCSLSPVSLSPSLLSFQGLSLEPVSSSSPDSFPSPCPLSSSSLRAASSSLCCRPSLSTELLRQPDSFSVSESSEASPSSLQSFEGELHCVLPPREVHLARGKMSKFVRRPPVSFPSAGSPRPSSSARAEPCRLLVLSHRRRRLLSDSRKSTSFLFFLDGQICGSSECLHCFSPPPCASRCASESPSGSSPSLSSGRLSGSAASSFSSRSFSSSSFVSASVTSSSLCSRISALPGTKPASRASQKSVSEPDPRCSLPQRARRGRRDPRKKETTRRAKRCSEILVAPSKPSSQQRSNSEETGARDSFPWIRFLPRFNRSPDKPFPSASCSCPDAASSAPSSSSSFRTFLPSPSPPSVDRLRRVPVLRDKRPVRRSVANWKRAFSSLLSLLSLLCLFVFLPSTPASPSLSPGLLSPAQALSPFLEPRGGGTPASAPTAVAKPANGEKGDTLPAVHMSPSLETERKRNEAGSTAGGQEGGGEEVGEGTEREGSKSGGEGSETDAQGQESLFRLDAKPSKETRDTSLSVEAMAKDPFPLFSSFSADEGDSEEEENEGYEREQARGLKEGEGSVEKRRRTASGGKAGGEGFSSLDDQTWGTTEDRQKKREEKGDSDVNIDSEREIERSGDGDGNSTSSSSASPDTNRNRPVLQGKNGAPKFSGLRETVDNDEEAAVHAADANGATPHEWRTAEAKEEASAQGEAEKETAKETEKSRENETEKGNRKEGEGWEARRDASALPPEEHQQNPRESGEAWADGADVSEASLKRNEQHKETEGATSKDASSQRKNESSCSACSMEESCENRRKNRSQDAGQTSKQTTCEAVDTSSSFLSFPSSPSSSCSSSSSPSSALSSSPFTSPFSNPFPSSPSSSFPFSSSFSPSSPSSLSPMRDTVLENETLKRVSPSSLPPSLSSSAASYESASACPLSFDTSLSLSFPRFSSEAAVSLRTPGEARDRLQASGRQSGEEGRDEGRGERRMFSRALGLISSLTNLLSPGRLLVSSPPFPGAPAALPSQGEVSAAPSPSLAPLAPVSSRLFSCSRLAGERFCEASPSEGTDKVWLSESRPGSVSRSDSIGRASPESDHQTAKTYLLGSSLCCLSPHHSEASVAAGVCDSRKASAVYPFLPSCSLRTSTELESCTGEAEKRLSFACVAPLSCPSVLPHSPCVSSRHTENSERGCPAFSELGGEILFSPASACPAVSGERTAEARNLATEHDAERSRCSPGGAWMPCTSRGDSAARAGQTVTPGKVQGESKGLANCAGRNSSLHAEAKLSPAAGGECPGHGHDSSVFSSTCLREKSQEIPMSQMRDMDGHAETRPSKYNTNPQRALECADAGEREVERREERKPSSEGDNNFQDPSPGGSDTAPASRLPFSEEQGREDSPDRRGEDSDADFGRSEGKGETESDDDKLSLPGASGAVDSQTGNRFFSDEKAKNEGASDREKKRSFRDLLSPPAVVLRRFFLPLSLRRLFLAPLVKAFNRREAHPLVFPFSRDLCAGENANLSDSACDAASQLRGRKEASDERNEPVQPRPRHVETDSEDEANKESSGSPAPLQRPPGESGSFTQQQQETLSASLPVRSSSKEVPEAVPVSSGPSRPRKTAEFTLNGRPFLRGRRYEAEAQKLKFDFASVDAGARVVASSRGVANIKALQRNDLDSYMLVPCELHPKFFVLSFTEPIHVEQVALASMEIYASAFRHIQLLGSDAYPTKQWRLLANLETTASEAHEIFDVKRECSALHEGQACWAKYLKVRLLSHHLDSPYYYCSLTSFQVFGSTGFQMLESHIHSESAPETDSGQSDGDAAADAKEGDPETTQGSGPESGQHQGGDERTEGGEGDGSDATASGEGGGDEWREEGGNFVSSSGEKNARAAEAAGKARGENQARRNETGIGGGADEAREEKATEEAHLPERSHGDQERGDERTREDEEERKTRHGEEKTNSDDPNKERSAAFNGRGRDGVPTSPHRQTGTDEEDEVEEEKTARDWREQVSRERANDASVSPDLTDSAEILPSPSTSPIAAVPSTEEKGETLAAEKTTEAYVCGGVHAGAYLCDQGERKSGEKEPSRLRSPEDVEGEVTRVTEQRRSEEKGKSWTASPSRGEARGMTPEHKREDDRDPRERRDKSEGNGNSNQEEDENIERKRPPSAGLASAEEEERVSPGAFRASTKSPSSPSSSSAPDSPAGAGGAQQEERRDQATPSDSVHASRDEKKGDGRRQETDAAGRSGGDAHWGAESHRVRTAAEEEALEERTTVEKRRHGEKQVERRGSETREECVSSEQVQSEGGGLNDAVKTKQDLVSCFSNCEEDRDSRPRAKRTPEGGAEGPYVKSESQRGDEGGPSSRKKPRSASLFPEKVPREGDAEETEREQGLLRQLHQWRGLARLPLLFSPPHGFPLGGATAGDPAGGASLLRSVINFLFPSWDPDAGSRSPSVVFEPLTVSPSFSVFAPSFSRLSPLKRSEARPDEEDGIRRSGQGGFEGGDNRGENETQRISPEVPGAASRQSPGRLPAKAPTEGESEEELSEGASPSPNGRIEAAAKAAREAEDEGVKPCGENEGVKLCEDGEKGEKPARDGSSPSPQTTRVAPPRASSVSSDSQDPRLRLAGPFPGVARLFSRRRWTPSSPSGGRLPRALSPLRTSQERQSTVRPHAASASPSYSSAPPTFPAAFPFPALLPQNTILEDLLAWAERGGQSLSVAGRENAVAEAGGGETVEGSASFLAASSLSPILPLLAQRRKGEGPAGKEGAKALAPVVAATFPSGRNAGAKLPSETDGDRLATRGNALSQMQQQDLLHLLLQNLPAAAATASASLFPSGFPAAQVVENLAGDLSAVPAVASSVQSRPAASGSVSSSSAAGSAKGGAKGSAASASQTGDRTNSAAPPASAKESAAASTVSSKGSGHVLLTLVDRMKAAESQGAQLREKLSEVALSLHSNQQQTLQQVVLLQLLLELVSFLYMRLSKFDAIVPRLPFLLDFADSGAAAAASLAAKRTAALKRVSSASGSVVGDGDTPTGLAADAERSGCSGSDLSPLRKAPGLDTNLSFKGEGASDGGDFITSVASFFAGGREETAAGLASCCRRRPRTGTHALSPKECDGPARKEGASCGGSGEGGESGADNSCESLDAQAEVKDCSGFGEAKGGGTFEGEKESFLATVLRLITHHVVTVFSSVAYLTEEACFVIVSPLVDGLAASVSTPQTTSTTNSQGRRFCLHATETVAGFFSAVATLQQSVLSSLIECWREAVKWKQAGGVSPGAAPSAEKGPSWLSVFLLLLLLHMAYGVFILRFFSRKTSEAVTRAEAAVRECRDLRLSLEFLLRAPTERVGFLGRWPTLDEIEMESSARALPAEDTARLEPSEGAPASVSREENGEAEPTVLSGERRDAEAKTGTLDAGARSEDRAHGKKDTLASLASPHQRQYDGPHVSRSQPVTDREEYVGGYERFRLASLALQRDTMKWGRHRNDGTEQGRRQSFDLSSDARDSTRSSRLHPSWQERGKPVFPSLKSISTSQSLEMEKDPLQPCDLRTCRATARPPERSPHLAGDVPSEPLGEFNLTPRPSSAPSNGGVSPSSGVSGGGAPVKATDDSDSRVSKTLHARIDGPFPEETNGEKAWGEDGTDGQLVMPSDVKSDHGASSSPKETLTASVHSSVSLSPYRGFGQERTSDGGGSASEATGSTPAHVASPVPPFLKHKKRTNTCGNLDGNRHSGGELQRGLSSAAGSRRGDRGADRAGKEGTKGEEEKAPQRKSYNGQSHGNRRAFKLQRHTVKGVSGGPSGSVTTLGARRHPLVALKETPVKDARAGTVSVGPGSGAAPRDEADKRGAPRVEEAAGMLPAN</sequence>
<feature type="compositionally biased region" description="Low complexity" evidence="5">
    <location>
        <begin position="447"/>
        <end position="459"/>
    </location>
</feature>
<feature type="compositionally biased region" description="Polar residues" evidence="5">
    <location>
        <begin position="917"/>
        <end position="928"/>
    </location>
</feature>
<dbReference type="GO" id="GO:0005737">
    <property type="term" value="C:cytoplasm"/>
    <property type="evidence" value="ECO:0007669"/>
    <property type="project" value="TreeGrafter"/>
</dbReference>
<accession>A0A086PGA2</accession>
<feature type="compositionally biased region" description="Basic and acidic residues" evidence="5">
    <location>
        <begin position="871"/>
        <end position="882"/>
    </location>
</feature>
<feature type="compositionally biased region" description="Basic and acidic residues" evidence="5">
    <location>
        <begin position="3914"/>
        <end position="3928"/>
    </location>
</feature>
<evidence type="ECO:0000313" key="8">
    <source>
        <dbReference type="Proteomes" id="UP000028840"/>
    </source>
</evidence>
<feature type="region of interest" description="Disordered" evidence="5">
    <location>
        <begin position="2561"/>
        <end position="2773"/>
    </location>
</feature>
<feature type="compositionally biased region" description="Basic and acidic residues" evidence="5">
    <location>
        <begin position="2645"/>
        <end position="2654"/>
    </location>
</feature>
<feature type="compositionally biased region" description="Low complexity" evidence="5">
    <location>
        <begin position="934"/>
        <end position="995"/>
    </location>
</feature>
<feature type="compositionally biased region" description="Polar residues" evidence="5">
    <location>
        <begin position="1670"/>
        <end position="1688"/>
    </location>
</feature>
<dbReference type="OrthoDB" id="333188at2759"/>
<feature type="compositionally biased region" description="Low complexity" evidence="5">
    <location>
        <begin position="2944"/>
        <end position="2961"/>
    </location>
</feature>
<evidence type="ECO:0000256" key="1">
    <source>
        <dbReference type="ARBA" id="ARBA00004308"/>
    </source>
</evidence>
<dbReference type="GO" id="GO:0016020">
    <property type="term" value="C:membrane"/>
    <property type="evidence" value="ECO:0007669"/>
    <property type="project" value="InterPro"/>
</dbReference>
<feature type="region of interest" description="Disordered" evidence="5">
    <location>
        <begin position="78"/>
        <end position="100"/>
    </location>
</feature>
<feature type="compositionally biased region" description="Low complexity" evidence="5">
    <location>
        <begin position="3659"/>
        <end position="3673"/>
    </location>
</feature>
<reference evidence="7 8" key="2">
    <citation type="journal article" date="2015" name="Eukaryot. Cell">
        <title>Genetic mapping reveals that sinefungin resistance in Toxoplasma gondii is controlled by a putative amino acid transporter locus that can be used as a negative selectable marker.</title>
        <authorList>
            <person name="Behnke M.S."/>
            <person name="Khan A."/>
            <person name="Sibley L.D."/>
        </authorList>
    </citation>
    <scope>NUCLEOTIDE SEQUENCE [LARGE SCALE GENOMIC DNA]</scope>
    <source>
        <strain evidence="7 8">VAND</strain>
    </source>
</reference>
<feature type="compositionally biased region" description="Low complexity" evidence="5">
    <location>
        <begin position="1901"/>
        <end position="1910"/>
    </location>
</feature>
<feature type="compositionally biased region" description="Basic and acidic residues" evidence="5">
    <location>
        <begin position="2661"/>
        <end position="2677"/>
    </location>
</feature>
<feature type="domain" description="SUN" evidence="6">
    <location>
        <begin position="1707"/>
        <end position="1884"/>
    </location>
</feature>
<proteinExistence type="predicted"/>
<feature type="compositionally biased region" description="Basic and acidic residues" evidence="5">
    <location>
        <begin position="1442"/>
        <end position="1457"/>
    </location>
</feature>
<feature type="compositionally biased region" description="Basic and acidic residues" evidence="5">
    <location>
        <begin position="3193"/>
        <end position="3205"/>
    </location>
</feature>
<feature type="compositionally biased region" description="Basic and acidic residues" evidence="5">
    <location>
        <begin position="2086"/>
        <end position="2102"/>
    </location>
</feature>
<feature type="region of interest" description="Disordered" evidence="5">
    <location>
        <begin position="3109"/>
        <end position="3135"/>
    </location>
</feature>
<feature type="compositionally biased region" description="Basic and acidic residues" evidence="5">
    <location>
        <begin position="2207"/>
        <end position="2232"/>
    </location>
</feature>
<feature type="compositionally biased region" description="Low complexity" evidence="5">
    <location>
        <begin position="3770"/>
        <end position="3779"/>
    </location>
</feature>
<comment type="subcellular location">
    <subcellularLocation>
        <location evidence="1">Endomembrane system</location>
    </subcellularLocation>
</comment>
<feature type="compositionally biased region" description="Basic and acidic residues" evidence="5">
    <location>
        <begin position="1071"/>
        <end position="1083"/>
    </location>
</feature>
<dbReference type="InterPro" id="IPR045120">
    <property type="entry name" value="Suco/Slp1-like"/>
</dbReference>
<feature type="region of interest" description="Disordered" evidence="5">
    <location>
        <begin position="1620"/>
        <end position="1709"/>
    </location>
</feature>
<feature type="compositionally biased region" description="Basic and acidic residues" evidence="5">
    <location>
        <begin position="1484"/>
        <end position="1511"/>
    </location>
</feature>
<feature type="region of interest" description="Disordered" evidence="5">
    <location>
        <begin position="3189"/>
        <end position="3214"/>
    </location>
</feature>
<feature type="region of interest" description="Disordered" evidence="5">
    <location>
        <begin position="2157"/>
        <end position="2474"/>
    </location>
</feature>
<organism evidence="7 8">
    <name type="scientific">Toxoplasma gondii VAND</name>
    <dbReference type="NCBI Taxonomy" id="933077"/>
    <lineage>
        <taxon>Eukaryota</taxon>
        <taxon>Sar</taxon>
        <taxon>Alveolata</taxon>
        <taxon>Apicomplexa</taxon>
        <taxon>Conoidasida</taxon>
        <taxon>Coccidia</taxon>
        <taxon>Eucoccidiorida</taxon>
        <taxon>Eimeriorina</taxon>
        <taxon>Sarcocystidae</taxon>
        <taxon>Toxoplasma</taxon>
    </lineage>
</organism>
<evidence type="ECO:0000313" key="7">
    <source>
        <dbReference type="EMBL" id="KFG99383.1"/>
    </source>
</evidence>
<feature type="compositionally biased region" description="Basic and acidic residues" evidence="5">
    <location>
        <begin position="707"/>
        <end position="735"/>
    </location>
</feature>
<feature type="region of interest" description="Disordered" evidence="5">
    <location>
        <begin position="3444"/>
        <end position="3533"/>
    </location>
</feature>
<evidence type="ECO:0000256" key="5">
    <source>
        <dbReference type="SAM" id="MobiDB-lite"/>
    </source>
</evidence>
<feature type="compositionally biased region" description="Low complexity" evidence="5">
    <location>
        <begin position="2753"/>
        <end position="2773"/>
    </location>
</feature>
<feature type="compositionally biased region" description="Low complexity" evidence="5">
    <location>
        <begin position="738"/>
        <end position="749"/>
    </location>
</feature>
<feature type="compositionally biased region" description="Basic and acidic residues" evidence="5">
    <location>
        <begin position="1416"/>
        <end position="1426"/>
    </location>
</feature>
<feature type="compositionally biased region" description="Basic and acidic residues" evidence="5">
    <location>
        <begin position="663"/>
        <end position="680"/>
    </location>
</feature>
<feature type="compositionally biased region" description="Basic and acidic residues" evidence="5">
    <location>
        <begin position="2366"/>
        <end position="2380"/>
    </location>
</feature>
<feature type="compositionally biased region" description="Low complexity" evidence="5">
    <location>
        <begin position="2275"/>
        <end position="2289"/>
    </location>
</feature>
<feature type="compositionally biased region" description="Basic and acidic residues" evidence="5">
    <location>
        <begin position="3560"/>
        <end position="3585"/>
    </location>
</feature>
<feature type="compositionally biased region" description="Basic and acidic residues" evidence="5">
    <location>
        <begin position="3822"/>
        <end position="3844"/>
    </location>
</feature>
<protein>
    <submittedName>
        <fullName evidence="7">Sad1 / UNC family C-terminal protein</fullName>
    </submittedName>
</protein>
<feature type="compositionally biased region" description="Basic and acidic residues" evidence="5">
    <location>
        <begin position="1641"/>
        <end position="1653"/>
    </location>
</feature>
<dbReference type="InterPro" id="IPR012919">
    <property type="entry name" value="SUN_dom"/>
</dbReference>
<feature type="region of interest" description="Disordered" evidence="5">
    <location>
        <begin position="1052"/>
        <end position="1083"/>
    </location>
</feature>
<feature type="compositionally biased region" description="Low complexity" evidence="5">
    <location>
        <begin position="2629"/>
        <end position="2644"/>
    </location>
</feature>
<feature type="compositionally biased region" description="Basic and acidic residues" evidence="5">
    <location>
        <begin position="2310"/>
        <end position="2327"/>
    </location>
</feature>
<dbReference type="EMBL" id="AEYJ02001861">
    <property type="protein sequence ID" value="KFG99383.1"/>
    <property type="molecule type" value="Genomic_DNA"/>
</dbReference>
<feature type="compositionally biased region" description="Basic and acidic residues" evidence="5">
    <location>
        <begin position="2337"/>
        <end position="2360"/>
    </location>
</feature>
<keyword evidence="4" id="KW-0472">Membrane</keyword>